<dbReference type="EMBL" id="BMOE01000006">
    <property type="protein sequence ID" value="GGJ76595.1"/>
    <property type="molecule type" value="Genomic_DNA"/>
</dbReference>
<protein>
    <submittedName>
        <fullName evidence="1">Uncharacterized protein</fullName>
    </submittedName>
</protein>
<accession>A0A917PGB6</accession>
<proteinExistence type="predicted"/>
<dbReference type="AlphaFoldDB" id="A0A917PGB6"/>
<evidence type="ECO:0000313" key="2">
    <source>
        <dbReference type="Proteomes" id="UP000635726"/>
    </source>
</evidence>
<keyword evidence="2" id="KW-1185">Reference proteome</keyword>
<evidence type="ECO:0000313" key="1">
    <source>
        <dbReference type="EMBL" id="GGJ76595.1"/>
    </source>
</evidence>
<dbReference type="Proteomes" id="UP000635726">
    <property type="component" value="Unassembled WGS sequence"/>
</dbReference>
<reference evidence="1" key="2">
    <citation type="submission" date="2020-09" db="EMBL/GenBank/DDBJ databases">
        <authorList>
            <person name="Sun Q."/>
            <person name="Ohkuma M."/>
        </authorList>
    </citation>
    <scope>NUCLEOTIDE SEQUENCE</scope>
    <source>
        <strain evidence="1">JCM 14371</strain>
    </source>
</reference>
<sequence>MNARTYQLRVTVEHDHWQATLHTVPAGTSPPGTPGDAQTFTSPLALLEWLERDLQDPSTRPGLK</sequence>
<gene>
    <name evidence="1" type="ORF">GCM10008939_20920</name>
</gene>
<comment type="caution">
    <text evidence="1">The sequence shown here is derived from an EMBL/GenBank/DDBJ whole genome shotgun (WGS) entry which is preliminary data.</text>
</comment>
<reference evidence="1" key="1">
    <citation type="journal article" date="2014" name="Int. J. Syst. Evol. Microbiol.">
        <title>Complete genome sequence of Corynebacterium casei LMG S-19264T (=DSM 44701T), isolated from a smear-ripened cheese.</title>
        <authorList>
            <consortium name="US DOE Joint Genome Institute (JGI-PGF)"/>
            <person name="Walter F."/>
            <person name="Albersmeier A."/>
            <person name="Kalinowski J."/>
            <person name="Ruckert C."/>
        </authorList>
    </citation>
    <scope>NUCLEOTIDE SEQUENCE</scope>
    <source>
        <strain evidence="1">JCM 14371</strain>
    </source>
</reference>
<organism evidence="1 2">
    <name type="scientific">Deinococcus aquiradiocola</name>
    <dbReference type="NCBI Taxonomy" id="393059"/>
    <lineage>
        <taxon>Bacteria</taxon>
        <taxon>Thermotogati</taxon>
        <taxon>Deinococcota</taxon>
        <taxon>Deinococci</taxon>
        <taxon>Deinococcales</taxon>
        <taxon>Deinococcaceae</taxon>
        <taxon>Deinococcus</taxon>
    </lineage>
</organism>
<name>A0A917PGB6_9DEIO</name>